<sequence>MHRKQKNKQQIKRISLISFLTSSLIFIPIITTGFTDNFYSHNFKKHPVSHSKSTNSNQQIVNFDFNDDRLLLGFTNHNPSEKVFQEKKEKNTASNVFESFSIKKEAKTNVKITPGFLKPGPIQWNYKSNPQKAGYNFLYDKIVHPGRYWNRITGNPEQIVQNVRIGYWNLTTFDDQADFSNIAKTILDTKSSLMALSENIDKNSDLNSSKILENLNSNSENSKSEWVQVSSKNEQNQENESKKYSFFYKKNELKLSGKHIRDSNSDPFLVSDQQINNTFPVALGFKALNNNKEFLVIMGNFVQKGQEKEQKPQENTEKIIKESEEELDTKQDRIYDPVLFSDEEKTVIKQAQNSQPTKKLAEIIEEFKKKSGISEVIFLTSTDQNRKLGTGLGKENFDALINNSNKITNGLMTQTQNLVKKIESNNSGINSPLVVDFTTGLYFKDQTTIEIEGEKLQKLRFGKIPEEQKDVSPEDADKPENSPEDQDKNSSNSSQDQDKPEEKDQDKTKKESDTDKKVEERKDKDASEEEQNKKPEEDKQESDKEKEQKLNENGEESQRTGKKPTENQEKRDLEKPEETPNLVRFGFWNIDKYGFSNSTTNRRTKVSTEESNDDSALELIFEVFKKMNPTVAGLVLKDVSKKNIENAIKKLVQKLENLKNKSETQESIKTPVSENVDSKLRQTAKSESITRWKYEIYDQDEVKKINDEKEEESASQDSGSHQGKRGSKKTSPKKSKTGKRKFLFLYDSEIWKMVSQQAEQQINAKNPFISFGEKIGSTERMWRNPPVGVTFELIKKQESGENAKNGEKNRQVTFVLGSFDSEGATSPDEKQTRTSRSERGLTSSRSTELNSRSRSRSRGSTRSKMLESDSETQSDESISSTRTINSTISKISPDFSKYTGQGLQELTEATNLKDTLDQFKKDKPTQNLLFAGTTNIKRKHYSNVFEDLLKSYSQLMPTNQPTKIFKKIGYSESMNSMFYTGQSAHPNVAQRIDWYGLEGYTKNSEPQGPKDPETLKQAFEKYVNGKSGSKKSKKSGDSQNWDPLKTLSNHAPIVVDIDFNKPFDKSKFEEQLKKEQGKSVNSQTDSDDSDSSEEEEN</sequence>
<evidence type="ECO:0000313" key="4">
    <source>
        <dbReference type="Proteomes" id="UP000289629"/>
    </source>
</evidence>
<feature type="region of interest" description="Disordered" evidence="2">
    <location>
        <begin position="222"/>
        <end position="241"/>
    </location>
</feature>
<feature type="compositionally biased region" description="Basic residues" evidence="2">
    <location>
        <begin position="722"/>
        <end position="736"/>
    </location>
</feature>
<feature type="compositionally biased region" description="Basic and acidic residues" evidence="2">
    <location>
        <begin position="496"/>
        <end position="578"/>
    </location>
</feature>
<feature type="region of interest" description="Disordered" evidence="2">
    <location>
        <begin position="1022"/>
        <end position="1047"/>
    </location>
</feature>
<evidence type="ECO:0000256" key="2">
    <source>
        <dbReference type="SAM" id="MobiDB-lite"/>
    </source>
</evidence>
<dbReference type="Proteomes" id="UP000289629">
    <property type="component" value="Chromosome"/>
</dbReference>
<dbReference type="EMBL" id="LR214971">
    <property type="protein sequence ID" value="VEU62282.1"/>
    <property type="molecule type" value="Genomic_DNA"/>
</dbReference>
<reference evidence="3 4" key="1">
    <citation type="submission" date="2019-01" db="EMBL/GenBank/DDBJ databases">
        <authorList>
            <consortium name="Pathogen Informatics"/>
        </authorList>
    </citation>
    <scope>NUCLEOTIDE SEQUENCE [LARGE SCALE GENOMIC DNA]</scope>
    <source>
        <strain evidence="3 4">NCTC10125</strain>
    </source>
</reference>
<gene>
    <name evidence="3" type="ORF">NCTC10125_00630</name>
</gene>
<evidence type="ECO:0000256" key="1">
    <source>
        <dbReference type="SAM" id="Coils"/>
    </source>
</evidence>
<feature type="compositionally biased region" description="Basic and acidic residues" evidence="2">
    <location>
        <begin position="1068"/>
        <end position="1077"/>
    </location>
</feature>
<feature type="region of interest" description="Disordered" evidence="2">
    <location>
        <begin position="706"/>
        <end position="736"/>
    </location>
</feature>
<feature type="compositionally biased region" description="Low complexity" evidence="2">
    <location>
        <begin position="842"/>
        <end position="852"/>
    </location>
</feature>
<organism evidence="3 4">
    <name type="scientific">Mesomycoplasma dispar</name>
    <dbReference type="NCBI Taxonomy" id="86660"/>
    <lineage>
        <taxon>Bacteria</taxon>
        <taxon>Bacillati</taxon>
        <taxon>Mycoplasmatota</taxon>
        <taxon>Mycoplasmoidales</taxon>
        <taxon>Metamycoplasmataceae</taxon>
        <taxon>Mesomycoplasma</taxon>
    </lineage>
</organism>
<protein>
    <submittedName>
        <fullName evidence="3">Uncharacterized protein</fullName>
    </submittedName>
</protein>
<feature type="compositionally biased region" description="Basic and acidic residues" evidence="2">
    <location>
        <begin position="461"/>
        <end position="488"/>
    </location>
</feature>
<proteinExistence type="predicted"/>
<name>A0AAJ5NLL7_9BACT</name>
<accession>A0AAJ5NLL7</accession>
<feature type="region of interest" description="Disordered" evidence="2">
    <location>
        <begin position="461"/>
        <end position="583"/>
    </location>
</feature>
<keyword evidence="1" id="KW-0175">Coiled coil</keyword>
<dbReference type="KEGG" id="mds:MDIS_03345"/>
<feature type="coiled-coil region" evidence="1">
    <location>
        <begin position="641"/>
        <end position="668"/>
    </location>
</feature>
<feature type="compositionally biased region" description="Acidic residues" evidence="2">
    <location>
        <begin position="1085"/>
        <end position="1097"/>
    </location>
</feature>
<dbReference type="RefSeq" id="WP_044635608.1">
    <property type="nucleotide sequence ID" value="NZ_CP007229.1"/>
</dbReference>
<feature type="region of interest" description="Disordered" evidence="2">
    <location>
        <begin position="1068"/>
        <end position="1097"/>
    </location>
</feature>
<feature type="compositionally biased region" description="Basic and acidic residues" evidence="2">
    <location>
        <begin position="827"/>
        <end position="839"/>
    </location>
</feature>
<feature type="compositionally biased region" description="Polar residues" evidence="2">
    <location>
        <begin position="227"/>
        <end position="238"/>
    </location>
</feature>
<feature type="region of interest" description="Disordered" evidence="2">
    <location>
        <begin position="818"/>
        <end position="885"/>
    </location>
</feature>
<evidence type="ECO:0000313" key="3">
    <source>
        <dbReference type="EMBL" id="VEU62282.1"/>
    </source>
</evidence>
<dbReference type="AlphaFoldDB" id="A0AAJ5NLL7"/>